<protein>
    <submittedName>
        <fullName evidence="1">Uncharacterized protein</fullName>
    </submittedName>
</protein>
<organism evidence="1">
    <name type="scientific">marine sediment metagenome</name>
    <dbReference type="NCBI Taxonomy" id="412755"/>
    <lineage>
        <taxon>unclassified sequences</taxon>
        <taxon>metagenomes</taxon>
        <taxon>ecological metagenomes</taxon>
    </lineage>
</organism>
<gene>
    <name evidence="1" type="ORF">S01H1_85701</name>
</gene>
<reference evidence="1" key="1">
    <citation type="journal article" date="2014" name="Front. Microbiol.">
        <title>High frequency of phylogenetically diverse reductive dehalogenase-homologous genes in deep subseafloor sedimentary metagenomes.</title>
        <authorList>
            <person name="Kawai M."/>
            <person name="Futagami T."/>
            <person name="Toyoda A."/>
            <person name="Takaki Y."/>
            <person name="Nishi S."/>
            <person name="Hori S."/>
            <person name="Arai W."/>
            <person name="Tsubouchi T."/>
            <person name="Morono Y."/>
            <person name="Uchiyama I."/>
            <person name="Ito T."/>
            <person name="Fujiyama A."/>
            <person name="Inagaki F."/>
            <person name="Takami H."/>
        </authorList>
    </citation>
    <scope>NUCLEOTIDE SEQUENCE</scope>
    <source>
        <strain evidence="1">Expedition CK06-06</strain>
    </source>
</reference>
<evidence type="ECO:0000313" key="1">
    <source>
        <dbReference type="EMBL" id="GAG42293.1"/>
    </source>
</evidence>
<accession>X0Y0I3</accession>
<dbReference type="AlphaFoldDB" id="X0Y0I3"/>
<feature type="non-terminal residue" evidence="1">
    <location>
        <position position="72"/>
    </location>
</feature>
<name>X0Y0I3_9ZZZZ</name>
<proteinExistence type="predicted"/>
<sequence length="72" mass="8236">GSGKTPLGEMLEQRGLWGTPCVHFDFGANLRDVAHRNRPEPRIGREEIDFLREVLRTGALLEDEHFPLARRV</sequence>
<dbReference type="EMBL" id="BARS01058969">
    <property type="protein sequence ID" value="GAG42293.1"/>
    <property type="molecule type" value="Genomic_DNA"/>
</dbReference>
<feature type="non-terminal residue" evidence="1">
    <location>
        <position position="1"/>
    </location>
</feature>
<comment type="caution">
    <text evidence="1">The sequence shown here is derived from an EMBL/GenBank/DDBJ whole genome shotgun (WGS) entry which is preliminary data.</text>
</comment>